<dbReference type="InterPro" id="IPR011250">
    <property type="entry name" value="OMP/PagP_B-barrel"/>
</dbReference>
<dbReference type="InterPro" id="IPR038081">
    <property type="entry name" value="CalX-like_sf"/>
</dbReference>
<keyword evidence="6" id="KW-1185">Reference proteome</keyword>
<feature type="domain" description="Fibronectin type-III" evidence="4">
    <location>
        <begin position="943"/>
        <end position="1033"/>
    </location>
</feature>
<sequence>MLRATHNIIYALKNLVTEYWCLSWCRLFLGGFLALASFGAMAVTPSDQNFNSEQERFLNPNGETIAGATYRLVSPAGVLGLTQVPSSISITPDSSDLAVMFNFEGVNITAGALDARISSADGTQFRIVSIEVDTGAGLGTSPNLTVTGYRNGVSVASDSVNTGISDSSGSVTYAKNGVGEGFGGTLTFNSDWQYIDEIRFTGTDTIVVVDDLDFEDGIPPFPTITSATYNASTGVLVVTGTNFTATVGATNDVVANKFTFTAEGGSTYTLTDSANVEITSATSFTLTLSATDRAAVNLIANKNGTSSTGGTTYNLAGAAGFIAAEPATADLTGNGITVSNTTAPTVTSATYDANTGILVVTGTNLKSASGASNDIVANRFTLSGEGGSTWTLTDTANVEVTSGTSFTMVLSATDRAGVNLILNKNGTNSTGATTYNLAAAEDWNAGADAAVNIADLTGNGITVSNVAVPAITSATYNASTGALVVTGTGFLSRAGATNDIVANRFTFTGEGGSTYTLTDTANVEITSGTFFTLTLSATDRNTVNLLLNKNGTSSVDATTYNLAAAEDWAAGADAAVSVADLTGNGITVSNAISVPDAPTIGLAIAGEGQVSVAFTPPGNNGGSAITGYTVTSNPGGITGTGAGSPITVTGLTNGIAYTFTVIATNAAGNSIASAASNAVIPKGNQTITFNNPGALNFGTTPTLTATSSAGAGYAVSFSSATAGVCTITTGGTLTFVTSGSCTIDADQPGDAAVNAATTVSQTFMVNAVVPGAPTIGTATAGNTQATVAFTAPTNTGGTTITGYTVTSNPGGLTSSGAGAPITVNGLTNGVSYTFTVTATNSAALTGAASTASNSITPAAPQTITFANPGAQTYGTSPTLTATSDSGLTPTFSSSTTGVCTITSGGVLTFVTAGTCTINADQAGDLSYLPAGQVSQSFTVNAAVPGAPTIGTAIAGDTQASVTFTAPVNTGGTSITGYTVTTNPAHVPPVNGAASPIVITGLTNGQGYTFTITAENVAGSGPASVASNSVTPKTIQTITFNQPGAQNFGTTPTLIATTDAIGLIPTFTSSTPGVCTITSGGLLTFVAAGSCTINADQAGNAGYLAATQVSRTFTVNPVVPGVPTIGTATAGIAQATIAFTAPAFSGGSMITGYSVTANPGGATATGAGSPITLSGLTNGVSYTFTVSATNIVGTGASSSVSNAVVPNGAPTISGTPVLSINQDTPYSFIPTATDTAGDTLTFSITNKPTWATFEPATGALTGTPTNADIGITNGIVISVSDGTLSTSLPAFSITVVNVNDAPSISSVAITTATQDVAYSYTFVASDADTGDVISLSAVTKPSWLTFNAASGVLSGTPSNADVGMHPVMLRVTDTDGLTAEQSFTITVTNVNDAPSISSVAITTATQDVAYSYIFVASDADTGDVITLIAVTKPSWLTFNAASGVLSGTPSNADVGMHPVMLRVTDTDGLTAEQSFTITVTNVNDAPSISSVAITTATQDVAYSYTFVASDADTGDVITLSAVTKPSWLTFNAASGVLSGTPSNADVGMHPVMLRVTDTDGLTAEQSFTITVTNVNDAPVAISSTVTLEEDSSVMISLMGEDVDNDPLTYEVVSQPESGTLAQHGTVWLYTPEKDFNGADQLSFIAKDAELSSEPAIITINVTPVNDDPQAVDDAYTLTRSINDIYTLAVLENDTDVDGDTLTIDGAAADIGSVQITPDGLTFTAPEAYVGPVALRYTISDGNKGRSTAKVNVLIDGAESDNQPVITLPDDVEVNATGLFTRVKLGFAKAVDRNGKALPVSLVNQSLFFAPGNYLAYWQAVDSEGNKAIKAQKVKVHPLISLSKDQIVGEGNEVIVTVHLNGVAPDYPLSIPYTVSGSASSSDHDLVSGVVEVTSGQEAQITFRTVEDGEVEGNEDVLISLDPSLNLGSKNQTQVLITEANIAPKVSLEVTQAGERQLIVAQNGGDVRIDAHISDANMQDSLTSVWESGALDLQSDNQGMFFSPAAVLPGIYPVSLTVTDDGSPALSTTEKVYLVVRPTLPVLTGADTDGDLIPDDQEGFGDADRDGIPDYLDAISDCNVIPESELQPVYFLAEGQAGVCLRLGNTALIEGLSGVQLQPNQVATDSIAANVGGIFDFIVTGLPQQGQSYSLVLPQRSPIPANAVYRKYQAQHGWKDFVMDARNSIASSEGERGFCPPPGDSRWTPGLTEGHWCVQLTIEDGGPNDDDGVANRTIVDPGGVAVVLNGNHLPVANPDSVSLSWNQSIDVDVLANDTDSDGDTLTVTQVVSEFGTVAILANQHVSYTAATDFVGTDVLIYSITDGKGGTASSELTVIVSGNVAPIAVNDSATTDDRTSLLIDVLSNDSDPDGNSLTLISATAQQGVVSVESNKLRYIPKTGFDGVDTVSYRISDGFGGEATGQVFVTVKAYQDVVIDNKSGGGSVSLGALILLLAGGLIRRRAWHLLGVVLLLVGMVNPVNAANEGYWYAEGFIGQAQVDNGKRVLQPQAGAGAVTSVDTTDTAIGVSVGYQWTPLVAVELGYADFGNGSARIEGASLTPEQYHEQVKGVTPVLADGVTLGLRFTLLQHEAWRFEVPIGLFRWQADISSTMGNSRLTTALDGTDWYAGVRFSYQFTESWSVGLGYQYVDIEPNDFLSYQLNLRYQF</sequence>
<dbReference type="Gene3D" id="2.40.160.20">
    <property type="match status" value="1"/>
</dbReference>
<dbReference type="InterPro" id="IPR036116">
    <property type="entry name" value="FN3_sf"/>
</dbReference>
<dbReference type="CDD" id="cd00063">
    <property type="entry name" value="FN3"/>
    <property type="match status" value="3"/>
</dbReference>
<dbReference type="InterPro" id="IPR008964">
    <property type="entry name" value="Invasin/intimin_cell_adhesion"/>
</dbReference>
<dbReference type="InterPro" id="IPR006644">
    <property type="entry name" value="Cadg"/>
</dbReference>
<dbReference type="InterPro" id="IPR053784">
    <property type="entry name" value="Choice_anch_U_dom"/>
</dbReference>
<keyword evidence="3" id="KW-1133">Transmembrane helix</keyword>
<dbReference type="SMART" id="SM00060">
    <property type="entry name" value="FN3"/>
    <property type="match status" value="4"/>
</dbReference>
<keyword evidence="2" id="KW-0626">Porin</keyword>
<evidence type="ECO:0000313" key="6">
    <source>
        <dbReference type="Proteomes" id="UP000827084"/>
    </source>
</evidence>
<evidence type="ECO:0000313" key="5">
    <source>
        <dbReference type="EMBL" id="QYX72628.1"/>
    </source>
</evidence>
<dbReference type="InterPro" id="IPR000498">
    <property type="entry name" value="OmpA-like_TM_dom"/>
</dbReference>
<dbReference type="InterPro" id="IPR002126">
    <property type="entry name" value="Cadherin-like_dom"/>
</dbReference>
<dbReference type="SUPFAM" id="SSF141072">
    <property type="entry name" value="CalX-like"/>
    <property type="match status" value="1"/>
</dbReference>
<dbReference type="Proteomes" id="UP000827084">
    <property type="component" value="Chromosome"/>
</dbReference>
<dbReference type="SMART" id="SM00736">
    <property type="entry name" value="CADG"/>
    <property type="match status" value="4"/>
</dbReference>
<dbReference type="PROSITE" id="PS50853">
    <property type="entry name" value="FN3"/>
    <property type="match status" value="4"/>
</dbReference>
<gene>
    <name evidence="5" type="ORF">K3G22_18200</name>
</gene>
<keyword evidence="2" id="KW-0406">Ion transport</keyword>
<reference evidence="5 6" key="1">
    <citation type="submission" date="2021-08" db="EMBL/GenBank/DDBJ databases">
        <title>Shewanella putrefaciens YZ-J, complete genome.</title>
        <authorList>
            <person name="Yi Z."/>
        </authorList>
    </citation>
    <scope>NUCLEOTIDE SEQUENCE [LARGE SCALE GENOMIC DNA]</scope>
    <source>
        <strain evidence="5 6">YZ-J</strain>
    </source>
</reference>
<dbReference type="SUPFAM" id="SSF49373">
    <property type="entry name" value="Invasin/intimin cell-adhesion fragments"/>
    <property type="match status" value="1"/>
</dbReference>
<accession>A0ABX8XB13</accession>
<dbReference type="SUPFAM" id="SSF49265">
    <property type="entry name" value="Fibronectin type III"/>
    <property type="match status" value="3"/>
</dbReference>
<feature type="domain" description="Fibronectin type-III" evidence="4">
    <location>
        <begin position="1118"/>
        <end position="1207"/>
    </location>
</feature>
<feature type="domain" description="Fibronectin type-III" evidence="4">
    <location>
        <begin position="769"/>
        <end position="859"/>
    </location>
</feature>
<dbReference type="NCBIfam" id="NF012211">
    <property type="entry name" value="tand_rpt_95"/>
    <property type="match status" value="4"/>
</dbReference>
<keyword evidence="3" id="KW-0812">Transmembrane</keyword>
<dbReference type="NCBIfam" id="NF041766">
    <property type="entry name" value="choice_anch_U"/>
    <property type="match status" value="1"/>
</dbReference>
<feature type="transmembrane region" description="Helical" evidence="3">
    <location>
        <begin position="21"/>
        <end position="43"/>
    </location>
</feature>
<comment type="similarity">
    <text evidence="1">Belongs to the outer membrane OOP (TC 1.B.6) superfamily. OmpA family.</text>
</comment>
<evidence type="ECO:0000259" key="4">
    <source>
        <dbReference type="PROSITE" id="PS50853"/>
    </source>
</evidence>
<feature type="domain" description="Fibronectin type-III" evidence="4">
    <location>
        <begin position="594"/>
        <end position="683"/>
    </location>
</feature>
<dbReference type="Pfam" id="PF01389">
    <property type="entry name" value="OmpA_membrane"/>
    <property type="match status" value="1"/>
</dbReference>
<evidence type="ECO:0000256" key="2">
    <source>
        <dbReference type="ARBA" id="ARBA00023114"/>
    </source>
</evidence>
<evidence type="ECO:0000256" key="1">
    <source>
        <dbReference type="ARBA" id="ARBA00005710"/>
    </source>
</evidence>
<dbReference type="SUPFAM" id="SSF56925">
    <property type="entry name" value="OMPA-like"/>
    <property type="match status" value="1"/>
</dbReference>
<dbReference type="Gene3D" id="2.60.40.2810">
    <property type="match status" value="2"/>
</dbReference>
<dbReference type="PANTHER" id="PTHR34720">
    <property type="entry name" value="MICROCYSTIN DEPENDENT PROTEIN"/>
    <property type="match status" value="1"/>
</dbReference>
<dbReference type="PANTHER" id="PTHR34720:SF9">
    <property type="entry name" value="BLR4714 PROTEIN"/>
    <property type="match status" value="1"/>
</dbReference>
<dbReference type="InterPro" id="IPR003961">
    <property type="entry name" value="FN3_dom"/>
</dbReference>
<dbReference type="InterPro" id="IPR013783">
    <property type="entry name" value="Ig-like_fold"/>
</dbReference>
<dbReference type="Pfam" id="PF00041">
    <property type="entry name" value="fn3"/>
    <property type="match status" value="4"/>
</dbReference>
<dbReference type="RefSeq" id="WP_206191682.1">
    <property type="nucleotide sequence ID" value="NZ_CP070865.1"/>
</dbReference>
<proteinExistence type="inferred from homology"/>
<dbReference type="Gene3D" id="2.60.40.10">
    <property type="entry name" value="Immunoglobulins"/>
    <property type="match status" value="8"/>
</dbReference>
<dbReference type="Pfam" id="PF17963">
    <property type="entry name" value="Big_9"/>
    <property type="match status" value="4"/>
</dbReference>
<protein>
    <submittedName>
        <fullName evidence="5">Tandem-95 repeat protein</fullName>
    </submittedName>
</protein>
<dbReference type="InterPro" id="IPR015919">
    <property type="entry name" value="Cadherin-like_sf"/>
</dbReference>
<name>A0ABX8XB13_SHEPU</name>
<dbReference type="EMBL" id="CP080635">
    <property type="protein sequence ID" value="QYX72628.1"/>
    <property type="molecule type" value="Genomic_DNA"/>
</dbReference>
<keyword evidence="2" id="KW-0813">Transport</keyword>
<dbReference type="SUPFAM" id="SSF49313">
    <property type="entry name" value="Cadherin-like"/>
    <property type="match status" value="4"/>
</dbReference>
<evidence type="ECO:0000256" key="3">
    <source>
        <dbReference type="SAM" id="Phobius"/>
    </source>
</evidence>
<dbReference type="Pfam" id="PF05345">
    <property type="entry name" value="He_PIG"/>
    <property type="match status" value="4"/>
</dbReference>
<keyword evidence="3" id="KW-0472">Membrane</keyword>
<organism evidence="5 6">
    <name type="scientific">Shewanella putrefaciens</name>
    <name type="common">Pseudomonas putrefaciens</name>
    <dbReference type="NCBI Taxonomy" id="24"/>
    <lineage>
        <taxon>Bacteria</taxon>
        <taxon>Pseudomonadati</taxon>
        <taxon>Pseudomonadota</taxon>
        <taxon>Gammaproteobacteria</taxon>
        <taxon>Alteromonadales</taxon>
        <taxon>Shewanellaceae</taxon>
        <taxon>Shewanella</taxon>
    </lineage>
</organism>
<dbReference type="Gene3D" id="2.60.40.3440">
    <property type="match status" value="2"/>
</dbReference>
<dbReference type="SMART" id="SM00112">
    <property type="entry name" value="CA"/>
    <property type="match status" value="3"/>
</dbReference>